<name>A0ABR6YDF0_9BURK</name>
<dbReference type="PROSITE" id="PS50110">
    <property type="entry name" value="RESPONSE_REGULATORY"/>
    <property type="match status" value="1"/>
</dbReference>
<dbReference type="Pfam" id="PF00072">
    <property type="entry name" value="Response_reg"/>
    <property type="match status" value="1"/>
</dbReference>
<keyword evidence="4" id="KW-0597">Phosphoprotein</keyword>
<dbReference type="RefSeq" id="WP_186942539.1">
    <property type="nucleotide sequence ID" value="NZ_JACOGA010000011.1"/>
</dbReference>
<evidence type="ECO:0000256" key="1">
    <source>
        <dbReference type="ARBA" id="ARBA00023015"/>
    </source>
</evidence>
<organism evidence="7 8">
    <name type="scientific">Undibacterium flavidum</name>
    <dbReference type="NCBI Taxonomy" id="2762297"/>
    <lineage>
        <taxon>Bacteria</taxon>
        <taxon>Pseudomonadati</taxon>
        <taxon>Pseudomonadota</taxon>
        <taxon>Betaproteobacteria</taxon>
        <taxon>Burkholderiales</taxon>
        <taxon>Oxalobacteraceae</taxon>
        <taxon>Undibacterium</taxon>
    </lineage>
</organism>
<dbReference type="SUPFAM" id="SSF52172">
    <property type="entry name" value="CheY-like"/>
    <property type="match status" value="1"/>
</dbReference>
<evidence type="ECO:0000256" key="3">
    <source>
        <dbReference type="ARBA" id="ARBA00023163"/>
    </source>
</evidence>
<keyword evidence="2" id="KW-0238">DNA-binding</keyword>
<evidence type="ECO:0000256" key="4">
    <source>
        <dbReference type="PROSITE-ProRule" id="PRU00169"/>
    </source>
</evidence>
<dbReference type="InterPro" id="IPR000792">
    <property type="entry name" value="Tscrpt_reg_LuxR_C"/>
</dbReference>
<evidence type="ECO:0000259" key="5">
    <source>
        <dbReference type="PROSITE" id="PS50043"/>
    </source>
</evidence>
<dbReference type="Gene3D" id="3.40.50.2300">
    <property type="match status" value="1"/>
</dbReference>
<dbReference type="Pfam" id="PF00196">
    <property type="entry name" value="GerE"/>
    <property type="match status" value="1"/>
</dbReference>
<evidence type="ECO:0000313" key="7">
    <source>
        <dbReference type="EMBL" id="MBC3874558.1"/>
    </source>
</evidence>
<keyword evidence="3" id="KW-0804">Transcription</keyword>
<dbReference type="InterPro" id="IPR016032">
    <property type="entry name" value="Sig_transdc_resp-reg_C-effctor"/>
</dbReference>
<dbReference type="SMART" id="SM00421">
    <property type="entry name" value="HTH_LUXR"/>
    <property type="match status" value="1"/>
</dbReference>
<dbReference type="InterPro" id="IPR036388">
    <property type="entry name" value="WH-like_DNA-bd_sf"/>
</dbReference>
<dbReference type="InterPro" id="IPR001789">
    <property type="entry name" value="Sig_transdc_resp-reg_receiver"/>
</dbReference>
<protein>
    <submittedName>
        <fullName evidence="7">Response regulator transcription factor</fullName>
    </submittedName>
</protein>
<dbReference type="CDD" id="cd06170">
    <property type="entry name" value="LuxR_C_like"/>
    <property type="match status" value="1"/>
</dbReference>
<dbReference type="Proteomes" id="UP000624279">
    <property type="component" value="Unassembled WGS sequence"/>
</dbReference>
<proteinExistence type="predicted"/>
<feature type="domain" description="Response regulatory" evidence="6">
    <location>
        <begin position="14"/>
        <end position="133"/>
    </location>
</feature>
<dbReference type="InterPro" id="IPR011006">
    <property type="entry name" value="CheY-like_superfamily"/>
</dbReference>
<feature type="domain" description="HTH luxR-type" evidence="5">
    <location>
        <begin position="149"/>
        <end position="214"/>
    </location>
</feature>
<keyword evidence="1" id="KW-0805">Transcription regulation</keyword>
<comment type="caution">
    <text evidence="7">The sequence shown here is derived from an EMBL/GenBank/DDBJ whole genome shotgun (WGS) entry which is preliminary data.</text>
</comment>
<reference evidence="7 8" key="1">
    <citation type="submission" date="2020-08" db="EMBL/GenBank/DDBJ databases">
        <title>Novel species isolated from subtropical streams in China.</title>
        <authorList>
            <person name="Lu H."/>
        </authorList>
    </citation>
    <scope>NUCLEOTIDE SEQUENCE [LARGE SCALE GENOMIC DNA]</scope>
    <source>
        <strain evidence="7 8">LX15W</strain>
    </source>
</reference>
<dbReference type="PANTHER" id="PTHR44688:SF16">
    <property type="entry name" value="DNA-BINDING TRANSCRIPTIONAL ACTIVATOR DEVR_DOSR"/>
    <property type="match status" value="1"/>
</dbReference>
<dbReference type="SMART" id="SM00448">
    <property type="entry name" value="REC"/>
    <property type="match status" value="1"/>
</dbReference>
<dbReference type="Gene3D" id="1.10.10.10">
    <property type="entry name" value="Winged helix-like DNA-binding domain superfamily/Winged helix DNA-binding domain"/>
    <property type="match status" value="1"/>
</dbReference>
<accession>A0ABR6YDF0</accession>
<sequence>MSSAPSNSIKNSPRIAIIDDDASVRSSLVMLLETRQWLTTEFERAQDFLETANPLEFNCVLIDVRIPGVNGLELFDELIRRSKHHNTYLPPVIFLSGHGDIPLVVRVLKQGAVDFLEKPADHRSLIDAIARAIHTDEKARADFLGQADILKEIAELTQRERMVLTEIVAGYLGKQIADHLAISPKTVEAHRLHICQKLNVRTSMELAAKLRDIPPSLWQ</sequence>
<evidence type="ECO:0000313" key="8">
    <source>
        <dbReference type="Proteomes" id="UP000624279"/>
    </source>
</evidence>
<dbReference type="PROSITE" id="PS50043">
    <property type="entry name" value="HTH_LUXR_2"/>
    <property type="match status" value="1"/>
</dbReference>
<dbReference type="SUPFAM" id="SSF46894">
    <property type="entry name" value="C-terminal effector domain of the bipartite response regulators"/>
    <property type="match status" value="1"/>
</dbReference>
<dbReference type="EMBL" id="JACOGA010000011">
    <property type="protein sequence ID" value="MBC3874558.1"/>
    <property type="molecule type" value="Genomic_DNA"/>
</dbReference>
<gene>
    <name evidence="7" type="ORF">H8K55_13245</name>
</gene>
<feature type="modified residue" description="4-aspartylphosphate" evidence="4">
    <location>
        <position position="63"/>
    </location>
</feature>
<dbReference type="PANTHER" id="PTHR44688">
    <property type="entry name" value="DNA-BINDING TRANSCRIPTIONAL ACTIVATOR DEVR_DOSR"/>
    <property type="match status" value="1"/>
</dbReference>
<dbReference type="PRINTS" id="PR00038">
    <property type="entry name" value="HTHLUXR"/>
</dbReference>
<keyword evidence="8" id="KW-1185">Reference proteome</keyword>
<evidence type="ECO:0000256" key="2">
    <source>
        <dbReference type="ARBA" id="ARBA00023125"/>
    </source>
</evidence>
<evidence type="ECO:0000259" key="6">
    <source>
        <dbReference type="PROSITE" id="PS50110"/>
    </source>
</evidence>